<dbReference type="Gene3D" id="3.40.50.10810">
    <property type="entry name" value="Tandem AAA-ATPase domain"/>
    <property type="match status" value="1"/>
</dbReference>
<evidence type="ECO:0000313" key="6">
    <source>
        <dbReference type="EMBL" id="KGG52476.1"/>
    </source>
</evidence>
<protein>
    <submittedName>
        <fullName evidence="6">Chromatin remodeling complex / DNA-dep ATPase</fullName>
    </submittedName>
</protein>
<sequence length="843" mass="95652">MSTRGGVLSDKLAIVVDEDEYEQRIVTELDEALRKNAAVGITRRLEKIAVVVDRCDEIMRHQNPTTRQYARAEHKKMTALSERNSLLATIDVDAQDLEIDPKIDVVSKLHTKADADLKIIVDKEDERGSLDAENNLTVEDDYDDDAYAERIIRYRACYFKEGVEQSKAGIRVEGTPWSIPASLHARLLPYQVEGVKWLLNRFQLGAGGILADEMVLQRHSDLFFCSLPGLGKTVQALAVVAALTTLEVPASVLVIAPATLVAQWVAECHRWYPPLRVIAFHRSLRRSGLSRLVLPTGNLLVVTSYSMFLMEKRHILSLRPWNAVILDEGHRIRNHDAAISCAQRVLLTGTPIQNSLVDLWALVDWVHPGRLGTLHAFGVHFETPIRAGSYAQAGPLQRAAAYRCAALLRELIAPVLLRRWKRQVAVQLPPKREQQRAIYRNFLISPLIDGIRKKRVNLLHGIDIMRKICNAPELLTTKNEKLHPQKSTAELLKLMNFVDPPNGFCDSIPGKIRVLEAILADWHASGNRALVFCQTRQMLDVLERIVQQNGYTYLRMDGSTDTAQRHPLVSRFNSDPSVFLFLLTTRVGGVGLNLTGADRVLIYDPDWNPSTDAQARERVWRLGQHNSVHVYRLITKGTIEEKIYRRQIFKTMVTNRILKDPRSLQMFKSSEIHDLFTLDSDDEDVVDNPQHESRQRELSNGESLLVEKTDRDPLLDMLLDATGVNAPNETPIIRKEAKKIAETSLRMLEQSKEKRAIDSVSVLEHLRRIRAEPLTEMQGHNWLFTDLRSFLLARGGSASTESILKEFGPRIAKKEKMLFKRILLELSEKSVVRGNVLWTLREM</sequence>
<dbReference type="RefSeq" id="XP_013238903.1">
    <property type="nucleotide sequence ID" value="XM_013383449.1"/>
</dbReference>
<dbReference type="PROSITE" id="PS51192">
    <property type="entry name" value="HELICASE_ATP_BIND_1"/>
    <property type="match status" value="1"/>
</dbReference>
<dbReference type="InterPro" id="IPR038718">
    <property type="entry name" value="SNF2-like_sf"/>
</dbReference>
<dbReference type="InterPro" id="IPR014001">
    <property type="entry name" value="Helicase_ATP-bd"/>
</dbReference>
<dbReference type="InterPro" id="IPR050496">
    <property type="entry name" value="SNF2_RAD54_helicase_repair"/>
</dbReference>
<gene>
    <name evidence="6" type="ORF">DI09_16p300</name>
</gene>
<evidence type="ECO:0000256" key="2">
    <source>
        <dbReference type="ARBA" id="ARBA00022801"/>
    </source>
</evidence>
<dbReference type="PROSITE" id="PS51194">
    <property type="entry name" value="HELICASE_CTER"/>
    <property type="match status" value="1"/>
</dbReference>
<dbReference type="OrthoDB" id="413460at2759"/>
<dbReference type="InterPro" id="IPR000330">
    <property type="entry name" value="SNF2_N"/>
</dbReference>
<dbReference type="GeneID" id="25258651"/>
<evidence type="ECO:0000256" key="3">
    <source>
        <dbReference type="ARBA" id="ARBA00022840"/>
    </source>
</evidence>
<comment type="caution">
    <text evidence="6">The sequence shown here is derived from an EMBL/GenBank/DDBJ whole genome shotgun (WGS) entry which is preliminary data.</text>
</comment>
<dbReference type="PANTHER" id="PTHR45629">
    <property type="entry name" value="SNF2/RAD54 FAMILY MEMBER"/>
    <property type="match status" value="1"/>
</dbReference>
<feature type="domain" description="Helicase C-terminal" evidence="5">
    <location>
        <begin position="514"/>
        <end position="670"/>
    </location>
</feature>
<dbReference type="InterPro" id="IPR027417">
    <property type="entry name" value="P-loop_NTPase"/>
</dbReference>
<evidence type="ECO:0000313" key="7">
    <source>
        <dbReference type="Proteomes" id="UP000029725"/>
    </source>
</evidence>
<keyword evidence="1" id="KW-0547">Nucleotide-binding</keyword>
<dbReference type="SUPFAM" id="SSF52540">
    <property type="entry name" value="P-loop containing nucleoside triphosphate hydrolases"/>
    <property type="match status" value="2"/>
</dbReference>
<dbReference type="GO" id="GO:0008094">
    <property type="term" value="F:ATP-dependent activity, acting on DNA"/>
    <property type="evidence" value="ECO:0007669"/>
    <property type="project" value="TreeGrafter"/>
</dbReference>
<evidence type="ECO:0000259" key="5">
    <source>
        <dbReference type="PROSITE" id="PS51194"/>
    </source>
</evidence>
<evidence type="ECO:0000256" key="1">
    <source>
        <dbReference type="ARBA" id="ARBA00022741"/>
    </source>
</evidence>
<dbReference type="Pfam" id="PF00176">
    <property type="entry name" value="SNF2-rel_dom"/>
    <property type="match status" value="1"/>
</dbReference>
<dbReference type="EMBL" id="JMKJ01000077">
    <property type="protein sequence ID" value="KGG52476.1"/>
    <property type="molecule type" value="Genomic_DNA"/>
</dbReference>
<dbReference type="CDD" id="cd18793">
    <property type="entry name" value="SF2_C_SNF"/>
    <property type="match status" value="1"/>
</dbReference>
<feature type="domain" description="Helicase ATP-binding" evidence="4">
    <location>
        <begin position="213"/>
        <end position="369"/>
    </location>
</feature>
<dbReference type="GO" id="GO:0016787">
    <property type="term" value="F:hydrolase activity"/>
    <property type="evidence" value="ECO:0007669"/>
    <property type="project" value="UniProtKB-KW"/>
</dbReference>
<keyword evidence="3" id="KW-0067">ATP-binding</keyword>
<dbReference type="SMART" id="SM00487">
    <property type="entry name" value="DEXDc"/>
    <property type="match status" value="1"/>
</dbReference>
<dbReference type="SMART" id="SM00490">
    <property type="entry name" value="HELICc"/>
    <property type="match status" value="1"/>
</dbReference>
<dbReference type="AlphaFoldDB" id="A0A098VXL0"/>
<dbReference type="GO" id="GO:0005524">
    <property type="term" value="F:ATP binding"/>
    <property type="evidence" value="ECO:0007669"/>
    <property type="project" value="InterPro"/>
</dbReference>
<dbReference type="HOGENOM" id="CLU_337728_0_0_1"/>
<reference evidence="6 7" key="1">
    <citation type="submission" date="2014-04" db="EMBL/GenBank/DDBJ databases">
        <title>A new species of microsporidia sheds light on the evolution of extreme parasitism.</title>
        <authorList>
            <person name="Haag K.L."/>
            <person name="James T.Y."/>
            <person name="Larsson R."/>
            <person name="Schaer T.M."/>
            <person name="Refardt D."/>
            <person name="Pombert J.-F."/>
            <person name="Ebert D."/>
        </authorList>
    </citation>
    <scope>NUCLEOTIDE SEQUENCE [LARGE SCALE GENOMIC DNA]</scope>
    <source>
        <strain evidence="6 7">UGP3</strain>
        <tissue evidence="6">Spores</tissue>
    </source>
</reference>
<proteinExistence type="predicted"/>
<keyword evidence="7" id="KW-1185">Reference proteome</keyword>
<accession>A0A098VXL0</accession>
<organism evidence="6 7">
    <name type="scientific">Mitosporidium daphniae</name>
    <dbReference type="NCBI Taxonomy" id="1485682"/>
    <lineage>
        <taxon>Eukaryota</taxon>
        <taxon>Fungi</taxon>
        <taxon>Fungi incertae sedis</taxon>
        <taxon>Microsporidia</taxon>
        <taxon>Mitosporidium</taxon>
    </lineage>
</organism>
<dbReference type="InterPro" id="IPR049730">
    <property type="entry name" value="SNF2/RAD54-like_C"/>
</dbReference>
<evidence type="ECO:0000259" key="4">
    <source>
        <dbReference type="PROSITE" id="PS51192"/>
    </source>
</evidence>
<dbReference type="GO" id="GO:0006283">
    <property type="term" value="P:transcription-coupled nucleotide-excision repair"/>
    <property type="evidence" value="ECO:0007669"/>
    <property type="project" value="TreeGrafter"/>
</dbReference>
<dbReference type="InterPro" id="IPR001650">
    <property type="entry name" value="Helicase_C-like"/>
</dbReference>
<name>A0A098VXL0_9MICR</name>
<dbReference type="Pfam" id="PF00271">
    <property type="entry name" value="Helicase_C"/>
    <property type="match status" value="1"/>
</dbReference>
<dbReference type="GO" id="GO:0005634">
    <property type="term" value="C:nucleus"/>
    <property type="evidence" value="ECO:0007669"/>
    <property type="project" value="TreeGrafter"/>
</dbReference>
<dbReference type="VEuPathDB" id="MicrosporidiaDB:DI09_16p300"/>
<dbReference type="PANTHER" id="PTHR45629:SF7">
    <property type="entry name" value="DNA EXCISION REPAIR PROTEIN ERCC-6-RELATED"/>
    <property type="match status" value="1"/>
</dbReference>
<keyword evidence="2" id="KW-0378">Hydrolase</keyword>
<dbReference type="Proteomes" id="UP000029725">
    <property type="component" value="Unassembled WGS sequence"/>
</dbReference>
<dbReference type="Gene3D" id="3.40.50.300">
    <property type="entry name" value="P-loop containing nucleotide triphosphate hydrolases"/>
    <property type="match status" value="1"/>
</dbReference>